<comment type="caution">
    <text evidence="2">The sequence shown here is derived from an EMBL/GenBank/DDBJ whole genome shotgun (WGS) entry which is preliminary data.</text>
</comment>
<keyword evidence="1" id="KW-0812">Transmembrane</keyword>
<accession>A0AA37X8J0</accession>
<dbReference type="AlphaFoldDB" id="A0AA37X8J0"/>
<dbReference type="InterPro" id="IPR021443">
    <property type="entry name" value="DUF3093"/>
</dbReference>
<feature type="transmembrane region" description="Helical" evidence="1">
    <location>
        <begin position="12"/>
        <end position="32"/>
    </location>
</feature>
<name>A0AA37X8J0_9MICO</name>
<protein>
    <recommendedName>
        <fullName evidence="4">DUF3093 domain-containing protein</fullName>
    </recommendedName>
</protein>
<proteinExistence type="predicted"/>
<evidence type="ECO:0000313" key="2">
    <source>
        <dbReference type="EMBL" id="GMA27659.1"/>
    </source>
</evidence>
<feature type="transmembrane region" description="Helical" evidence="1">
    <location>
        <begin position="38"/>
        <end position="57"/>
    </location>
</feature>
<organism evidence="2 3">
    <name type="scientific">Arenivirga flava</name>
    <dbReference type="NCBI Taxonomy" id="1930060"/>
    <lineage>
        <taxon>Bacteria</taxon>
        <taxon>Bacillati</taxon>
        <taxon>Actinomycetota</taxon>
        <taxon>Actinomycetes</taxon>
        <taxon>Micrococcales</taxon>
        <taxon>Microbacteriaceae</taxon>
        <taxon>Arenivirga</taxon>
    </lineage>
</organism>
<evidence type="ECO:0000313" key="3">
    <source>
        <dbReference type="Proteomes" id="UP001157160"/>
    </source>
</evidence>
<dbReference type="Pfam" id="PF11292">
    <property type="entry name" value="DUF3093"/>
    <property type="match status" value="1"/>
</dbReference>
<reference evidence="2 3" key="1">
    <citation type="journal article" date="2014" name="Int. J. Syst. Evol. Microbiol.">
        <title>Complete genome sequence of Corynebacterium casei LMG S-19264T (=DSM 44701T), isolated from a smear-ripened cheese.</title>
        <authorList>
            <consortium name="US DOE Joint Genome Institute (JGI-PGF)"/>
            <person name="Walter F."/>
            <person name="Albersmeier A."/>
            <person name="Kalinowski J."/>
            <person name="Ruckert C."/>
        </authorList>
    </citation>
    <scope>NUCLEOTIDE SEQUENCE [LARGE SCALE GENOMIC DNA]</scope>
    <source>
        <strain evidence="2 3">NBRC 112289</strain>
    </source>
</reference>
<keyword evidence="1" id="KW-0472">Membrane</keyword>
<sequence length="152" mass="16394">MSIYRERLWPTPWIFVASALVIPASLLVFLPIDTTAGVIVAIVLYLGVVGLLLGASLPVEVTDGHLRVGSARLPVEFVGEAEAFRGAEASLERGQRADARAWMGIRGWIGPIVKVQNTDAEDPVPYWIVSTRRPEALIEALRSARAAANPPA</sequence>
<evidence type="ECO:0008006" key="4">
    <source>
        <dbReference type="Google" id="ProtNLM"/>
    </source>
</evidence>
<keyword evidence="3" id="KW-1185">Reference proteome</keyword>
<evidence type="ECO:0000256" key="1">
    <source>
        <dbReference type="SAM" id="Phobius"/>
    </source>
</evidence>
<dbReference type="Proteomes" id="UP001157160">
    <property type="component" value="Unassembled WGS sequence"/>
</dbReference>
<keyword evidence="1" id="KW-1133">Transmembrane helix</keyword>
<dbReference type="EMBL" id="BSUL01000001">
    <property type="protein sequence ID" value="GMA27659.1"/>
    <property type="molecule type" value="Genomic_DNA"/>
</dbReference>
<gene>
    <name evidence="2" type="ORF">GCM10025874_09120</name>
</gene>
<dbReference type="RefSeq" id="WP_284230425.1">
    <property type="nucleotide sequence ID" value="NZ_BSUL01000001.1"/>
</dbReference>